<dbReference type="Gene3D" id="3.30.470.160">
    <property type="entry name" value="Inositol polyphosphate kinase"/>
    <property type="match status" value="1"/>
</dbReference>
<name>A0A915DLY8_9BILA</name>
<evidence type="ECO:0000256" key="3">
    <source>
        <dbReference type="ARBA" id="ARBA00022777"/>
    </source>
</evidence>
<dbReference type="Proteomes" id="UP000887574">
    <property type="component" value="Unplaced"/>
</dbReference>
<dbReference type="EC" id="2.7.-.-" evidence="4"/>
<dbReference type="GO" id="GO:0032958">
    <property type="term" value="P:inositol phosphate biosynthetic process"/>
    <property type="evidence" value="ECO:0007669"/>
    <property type="project" value="InterPro"/>
</dbReference>
<dbReference type="GO" id="GO:0046854">
    <property type="term" value="P:phosphatidylinositol phosphate biosynthetic process"/>
    <property type="evidence" value="ECO:0007669"/>
    <property type="project" value="TreeGrafter"/>
</dbReference>
<evidence type="ECO:0000313" key="6">
    <source>
        <dbReference type="Proteomes" id="UP000887574"/>
    </source>
</evidence>
<keyword evidence="3 4" id="KW-0418">Kinase</keyword>
<dbReference type="InterPro" id="IPR005522">
    <property type="entry name" value="IPK"/>
</dbReference>
<organism evidence="6 7">
    <name type="scientific">Ditylenchus dipsaci</name>
    <dbReference type="NCBI Taxonomy" id="166011"/>
    <lineage>
        <taxon>Eukaryota</taxon>
        <taxon>Metazoa</taxon>
        <taxon>Ecdysozoa</taxon>
        <taxon>Nematoda</taxon>
        <taxon>Chromadorea</taxon>
        <taxon>Rhabditida</taxon>
        <taxon>Tylenchina</taxon>
        <taxon>Tylenchomorpha</taxon>
        <taxon>Sphaerularioidea</taxon>
        <taxon>Anguinidae</taxon>
        <taxon>Anguininae</taxon>
        <taxon>Ditylenchus</taxon>
    </lineage>
</organism>
<dbReference type="GO" id="GO:0005634">
    <property type="term" value="C:nucleus"/>
    <property type="evidence" value="ECO:0007669"/>
    <property type="project" value="TreeGrafter"/>
</dbReference>
<dbReference type="SUPFAM" id="SSF56104">
    <property type="entry name" value="SAICAR synthase-like"/>
    <property type="match status" value="1"/>
</dbReference>
<dbReference type="GO" id="GO:0005737">
    <property type="term" value="C:cytoplasm"/>
    <property type="evidence" value="ECO:0007669"/>
    <property type="project" value="TreeGrafter"/>
</dbReference>
<proteinExistence type="inferred from homology"/>
<keyword evidence="2 4" id="KW-0808">Transferase</keyword>
<dbReference type="GO" id="GO:0000828">
    <property type="term" value="F:inositol hexakisphosphate kinase activity"/>
    <property type="evidence" value="ECO:0007669"/>
    <property type="project" value="TreeGrafter"/>
</dbReference>
<accession>A0A915DLY8</accession>
<evidence type="ECO:0000256" key="5">
    <source>
        <dbReference type="SAM" id="SignalP"/>
    </source>
</evidence>
<dbReference type="InterPro" id="IPR038286">
    <property type="entry name" value="IPK_sf"/>
</dbReference>
<dbReference type="PANTHER" id="PTHR12400">
    <property type="entry name" value="INOSITOL POLYPHOSPHATE KINASE"/>
    <property type="match status" value="1"/>
</dbReference>
<keyword evidence="6" id="KW-1185">Reference proteome</keyword>
<reference evidence="7" key="1">
    <citation type="submission" date="2022-11" db="UniProtKB">
        <authorList>
            <consortium name="WormBaseParasite"/>
        </authorList>
    </citation>
    <scope>IDENTIFICATION</scope>
</reference>
<comment type="similarity">
    <text evidence="1 4">Belongs to the inositol phosphokinase (IPK) family.</text>
</comment>
<dbReference type="PANTHER" id="PTHR12400:SF26">
    <property type="entry name" value="KINASE"/>
    <property type="match status" value="1"/>
</dbReference>
<dbReference type="AlphaFoldDB" id="A0A915DLY8"/>
<protein>
    <recommendedName>
        <fullName evidence="4">Kinase</fullName>
        <ecNumber evidence="4">2.7.-.-</ecNumber>
    </recommendedName>
</protein>
<dbReference type="WBParaSite" id="jg20775">
    <property type="protein sequence ID" value="jg20775"/>
    <property type="gene ID" value="jg20775"/>
</dbReference>
<feature type="chain" id="PRO_5038008015" description="Kinase" evidence="5">
    <location>
        <begin position="20"/>
        <end position="312"/>
    </location>
</feature>
<keyword evidence="5" id="KW-0732">Signal</keyword>
<evidence type="ECO:0000256" key="4">
    <source>
        <dbReference type="RuleBase" id="RU363090"/>
    </source>
</evidence>
<evidence type="ECO:0000313" key="7">
    <source>
        <dbReference type="WBParaSite" id="jg20775"/>
    </source>
</evidence>
<evidence type="ECO:0000256" key="1">
    <source>
        <dbReference type="ARBA" id="ARBA00007374"/>
    </source>
</evidence>
<feature type="signal peptide" evidence="5">
    <location>
        <begin position="1"/>
        <end position="19"/>
    </location>
</feature>
<evidence type="ECO:0000256" key="2">
    <source>
        <dbReference type="ARBA" id="ARBA00022679"/>
    </source>
</evidence>
<sequence length="312" mass="35333">MKKEVVIFLTILSAFYCLEENLLRETLKTDKSQQEEWKGQVAGHKGAIVQLANGHLLKQVNQYETNVYPKVSQDEQIRKYLPTFYGISNTNGKAFLEMENLLANFADESALGTIDVKMGHRTFLENEKNDPTFRPSLFKDKFGLDYSIQKLQGKPMTKYNFMKLRDTLSSTKSLGFRIDASKLPGEAANNQYGKLKSPGDILATFVRLFGAESSNIRAQLVDRLKEMRDGVENSTFFQTHEVIGSSLLIAYDNQNATAWIIDFGKTVPLEKGFQIDHRSDWLDGNHEDGYLKGMDNLIELLEFGFISNGSLT</sequence>
<dbReference type="Pfam" id="PF03770">
    <property type="entry name" value="IPK"/>
    <property type="match status" value="1"/>
</dbReference>